<evidence type="ECO:0000313" key="1">
    <source>
        <dbReference type="EMBL" id="JAH83959.1"/>
    </source>
</evidence>
<reference evidence="1" key="2">
    <citation type="journal article" date="2015" name="Fish Shellfish Immunol.">
        <title>Early steps in the European eel (Anguilla anguilla)-Vibrio vulnificus interaction in the gills: Role of the RtxA13 toxin.</title>
        <authorList>
            <person name="Callol A."/>
            <person name="Pajuelo D."/>
            <person name="Ebbesson L."/>
            <person name="Teles M."/>
            <person name="MacKenzie S."/>
            <person name="Amaro C."/>
        </authorList>
    </citation>
    <scope>NUCLEOTIDE SEQUENCE</scope>
</reference>
<organism evidence="1">
    <name type="scientific">Anguilla anguilla</name>
    <name type="common">European freshwater eel</name>
    <name type="synonym">Muraena anguilla</name>
    <dbReference type="NCBI Taxonomy" id="7936"/>
    <lineage>
        <taxon>Eukaryota</taxon>
        <taxon>Metazoa</taxon>
        <taxon>Chordata</taxon>
        <taxon>Craniata</taxon>
        <taxon>Vertebrata</taxon>
        <taxon>Euteleostomi</taxon>
        <taxon>Actinopterygii</taxon>
        <taxon>Neopterygii</taxon>
        <taxon>Teleostei</taxon>
        <taxon>Anguilliformes</taxon>
        <taxon>Anguillidae</taxon>
        <taxon>Anguilla</taxon>
    </lineage>
</organism>
<sequence>MEPATFRILTHYTTLPPQIYYTISFLVSHKMSW</sequence>
<dbReference type="EMBL" id="GBXM01024618">
    <property type="protein sequence ID" value="JAH83959.1"/>
    <property type="molecule type" value="Transcribed_RNA"/>
</dbReference>
<dbReference type="AlphaFoldDB" id="A0A0E9W0R0"/>
<proteinExistence type="predicted"/>
<protein>
    <submittedName>
        <fullName evidence="1">Uncharacterized protein</fullName>
    </submittedName>
</protein>
<accession>A0A0E9W0R0</accession>
<reference evidence="1" key="1">
    <citation type="submission" date="2014-11" db="EMBL/GenBank/DDBJ databases">
        <authorList>
            <person name="Amaro Gonzalez C."/>
        </authorList>
    </citation>
    <scope>NUCLEOTIDE SEQUENCE</scope>
</reference>
<name>A0A0E9W0R0_ANGAN</name>